<reference evidence="2" key="1">
    <citation type="submission" date="2022-07" db="EMBL/GenBank/DDBJ databases">
        <title>Fungi with potential for degradation of polypropylene.</title>
        <authorList>
            <person name="Gostincar C."/>
        </authorList>
    </citation>
    <scope>NUCLEOTIDE SEQUENCE</scope>
    <source>
        <strain evidence="2">EXF-13287</strain>
    </source>
</reference>
<feature type="compositionally biased region" description="Basic and acidic residues" evidence="1">
    <location>
        <begin position="286"/>
        <end position="302"/>
    </location>
</feature>
<feature type="compositionally biased region" description="Polar residues" evidence="1">
    <location>
        <begin position="340"/>
        <end position="351"/>
    </location>
</feature>
<feature type="region of interest" description="Disordered" evidence="1">
    <location>
        <begin position="340"/>
        <end position="404"/>
    </location>
</feature>
<gene>
    <name evidence="2" type="ORF">NKR19_g4874</name>
</gene>
<evidence type="ECO:0000313" key="2">
    <source>
        <dbReference type="EMBL" id="KAJ9151543.1"/>
    </source>
</evidence>
<dbReference type="Proteomes" id="UP001174691">
    <property type="component" value="Unassembled WGS sequence"/>
</dbReference>
<dbReference type="AlphaFoldDB" id="A0AA38S064"/>
<proteinExistence type="predicted"/>
<name>A0AA38S064_9PEZI</name>
<organism evidence="2 3">
    <name type="scientific">Coniochaeta hoffmannii</name>
    <dbReference type="NCBI Taxonomy" id="91930"/>
    <lineage>
        <taxon>Eukaryota</taxon>
        <taxon>Fungi</taxon>
        <taxon>Dikarya</taxon>
        <taxon>Ascomycota</taxon>
        <taxon>Pezizomycotina</taxon>
        <taxon>Sordariomycetes</taxon>
        <taxon>Sordariomycetidae</taxon>
        <taxon>Coniochaetales</taxon>
        <taxon>Coniochaetaceae</taxon>
        <taxon>Coniochaeta</taxon>
    </lineage>
</organism>
<evidence type="ECO:0000313" key="3">
    <source>
        <dbReference type="Proteomes" id="UP001174691"/>
    </source>
</evidence>
<feature type="compositionally biased region" description="Low complexity" evidence="1">
    <location>
        <begin position="158"/>
        <end position="168"/>
    </location>
</feature>
<protein>
    <submittedName>
        <fullName evidence="2">Uncharacterized protein</fullName>
    </submittedName>
</protein>
<feature type="region of interest" description="Disordered" evidence="1">
    <location>
        <begin position="126"/>
        <end position="174"/>
    </location>
</feature>
<sequence>MLLFASSRDYKTGFSRGDARLQHRKLSRHVFCRRAFTTGPVLAKDKQSLTYAGVWDELQLCFQLAAGPPETFAFWLDPLANASCTAHVPDFTFLDESLDSEVRLPQPEQGQTLRLYLVRHHDGACGHGDGDDGRQHVKACRSPSKRSASGSPAKDDAAATAATEDPSAGTGPVPQIVHTQEAKSTMSSFRTRCLQISPWYAATGLRGSWIELSPGGRPRGGAHRLGEAPRPVPSSSRGGVVVVVVVLPVRPRGRRHLYHWDSCVVENAWAEVLVSDVKRARRSSPHRGDDGDGDGDRDRDSGGGRVSVMGVSAVPGAATIAAPAGAAYMVFVSTPESMPSGESFSISSLTDETALEGSSPLGKETIKRARNEIEEGGDWDRGRRKRHKECTSAVQADDVLESVE</sequence>
<feature type="compositionally biased region" description="Basic and acidic residues" evidence="1">
    <location>
        <begin position="126"/>
        <end position="135"/>
    </location>
</feature>
<dbReference type="EMBL" id="JANBVN010000063">
    <property type="protein sequence ID" value="KAJ9151543.1"/>
    <property type="molecule type" value="Genomic_DNA"/>
</dbReference>
<keyword evidence="3" id="KW-1185">Reference proteome</keyword>
<evidence type="ECO:0000256" key="1">
    <source>
        <dbReference type="SAM" id="MobiDB-lite"/>
    </source>
</evidence>
<feature type="compositionally biased region" description="Basic and acidic residues" evidence="1">
    <location>
        <begin position="364"/>
        <end position="381"/>
    </location>
</feature>
<accession>A0AA38S064</accession>
<comment type="caution">
    <text evidence="2">The sequence shown here is derived from an EMBL/GenBank/DDBJ whole genome shotgun (WGS) entry which is preliminary data.</text>
</comment>
<feature type="region of interest" description="Disordered" evidence="1">
    <location>
        <begin position="279"/>
        <end position="307"/>
    </location>
</feature>